<protein>
    <submittedName>
        <fullName evidence="2">Uncharacterized protein</fullName>
    </submittedName>
</protein>
<proteinExistence type="predicted"/>
<reference evidence="2 3" key="2">
    <citation type="submission" date="2017-10" db="EMBL/GenBank/DDBJ databases">
        <title>Genome analyses suggest a sexual origin of heterokaryosis in a supposedly ancient asexual fungus.</title>
        <authorList>
            <person name="Corradi N."/>
            <person name="Sedzielewska K."/>
            <person name="Noel J."/>
            <person name="Charron P."/>
            <person name="Farinelli L."/>
            <person name="Marton T."/>
            <person name="Kruger M."/>
            <person name="Pelin A."/>
            <person name="Brachmann A."/>
            <person name="Corradi N."/>
        </authorList>
    </citation>
    <scope>NUCLEOTIDE SEQUENCE [LARGE SCALE GENOMIC DNA]</scope>
    <source>
        <strain evidence="2 3">A1</strain>
    </source>
</reference>
<name>A0A2N0QWG4_9GLOM</name>
<comment type="caution">
    <text evidence="2">The sequence shown here is derived from an EMBL/GenBank/DDBJ whole genome shotgun (WGS) entry which is preliminary data.</text>
</comment>
<sequence>MNSFKKRFKSTSTKKLRTRLEREFNDFTNNYNEIFNQNFRDYVNVKYYEPYIGSDTSEETEETRELEHRPNKRPAYENNNLNNTQLLHLSNKTRAVSNSTDTAEETTHIEIDWFPDLYNTDSCDNLIESF</sequence>
<dbReference type="EMBL" id="LLXH01002625">
    <property type="protein sequence ID" value="PKC55401.1"/>
    <property type="molecule type" value="Genomic_DNA"/>
</dbReference>
<gene>
    <name evidence="2" type="ORF">RhiirA1_402924</name>
</gene>
<feature type="region of interest" description="Disordered" evidence="1">
    <location>
        <begin position="53"/>
        <end position="79"/>
    </location>
</feature>
<evidence type="ECO:0000313" key="3">
    <source>
        <dbReference type="Proteomes" id="UP000232688"/>
    </source>
</evidence>
<dbReference type="AlphaFoldDB" id="A0A2N0QWG4"/>
<evidence type="ECO:0000256" key="1">
    <source>
        <dbReference type="SAM" id="MobiDB-lite"/>
    </source>
</evidence>
<reference evidence="2 3" key="1">
    <citation type="submission" date="2017-10" db="EMBL/GenBank/DDBJ databases">
        <title>Extensive intraspecific genome diversity in a model arbuscular mycorrhizal fungus.</title>
        <authorList>
            <person name="Chen E.C.H."/>
            <person name="Morin E."/>
            <person name="Baudet D."/>
            <person name="Noel J."/>
            <person name="Ndikumana S."/>
            <person name="Charron P."/>
            <person name="St-Onge C."/>
            <person name="Giorgi J."/>
            <person name="Grigoriev I.V."/>
            <person name="Roux C."/>
            <person name="Martin F.M."/>
            <person name="Corradi N."/>
        </authorList>
    </citation>
    <scope>NUCLEOTIDE SEQUENCE [LARGE SCALE GENOMIC DNA]</scope>
    <source>
        <strain evidence="2 3">A1</strain>
    </source>
</reference>
<dbReference type="Proteomes" id="UP000232688">
    <property type="component" value="Unassembled WGS sequence"/>
</dbReference>
<accession>A0A2N0QWG4</accession>
<dbReference type="VEuPathDB" id="FungiDB:RhiirA1_402924"/>
<evidence type="ECO:0000313" key="2">
    <source>
        <dbReference type="EMBL" id="PKC55401.1"/>
    </source>
</evidence>
<organism evidence="2 3">
    <name type="scientific">Rhizophagus irregularis</name>
    <dbReference type="NCBI Taxonomy" id="588596"/>
    <lineage>
        <taxon>Eukaryota</taxon>
        <taxon>Fungi</taxon>
        <taxon>Fungi incertae sedis</taxon>
        <taxon>Mucoromycota</taxon>
        <taxon>Glomeromycotina</taxon>
        <taxon>Glomeromycetes</taxon>
        <taxon>Glomerales</taxon>
        <taxon>Glomeraceae</taxon>
        <taxon>Rhizophagus</taxon>
    </lineage>
</organism>